<evidence type="ECO:0000313" key="2">
    <source>
        <dbReference type="EMBL" id="CAJ1373169.1"/>
    </source>
</evidence>
<evidence type="ECO:0000313" key="3">
    <source>
        <dbReference type="Proteomes" id="UP001178507"/>
    </source>
</evidence>
<keyword evidence="3" id="KW-1185">Reference proteome</keyword>
<dbReference type="EMBL" id="CAUJNA010000179">
    <property type="protein sequence ID" value="CAJ1373169.1"/>
    <property type="molecule type" value="Genomic_DNA"/>
</dbReference>
<dbReference type="InterPro" id="IPR046341">
    <property type="entry name" value="SET_dom_sf"/>
</dbReference>
<proteinExistence type="predicted"/>
<dbReference type="Gene3D" id="2.170.270.10">
    <property type="entry name" value="SET domain"/>
    <property type="match status" value="1"/>
</dbReference>
<accession>A0AA36MI92</accession>
<feature type="domain" description="SET" evidence="1">
    <location>
        <begin position="104"/>
        <end position="158"/>
    </location>
</feature>
<dbReference type="InterPro" id="IPR001214">
    <property type="entry name" value="SET_dom"/>
</dbReference>
<protein>
    <recommendedName>
        <fullName evidence="1">SET domain-containing protein</fullName>
    </recommendedName>
</protein>
<dbReference type="SUPFAM" id="SSF82199">
    <property type="entry name" value="SET domain"/>
    <property type="match status" value="1"/>
</dbReference>
<dbReference type="AlphaFoldDB" id="A0AA36MI92"/>
<organism evidence="2 3">
    <name type="scientific">Effrenium voratum</name>
    <dbReference type="NCBI Taxonomy" id="2562239"/>
    <lineage>
        <taxon>Eukaryota</taxon>
        <taxon>Sar</taxon>
        <taxon>Alveolata</taxon>
        <taxon>Dinophyceae</taxon>
        <taxon>Suessiales</taxon>
        <taxon>Symbiodiniaceae</taxon>
        <taxon>Effrenium</taxon>
    </lineage>
</organism>
<sequence>MASLAPDTSWEDIICCRESRFNVGCYYLGELQLEQDQLQGFGFSAVQDLEANTVLLIERALTGEALPCFHPRSAAEIPRFLYLFPLCLISPGILDRLPGFLSALRARLNRFDALYGLGTIFNHSCRPNSRRLTDHNMGLSLIATSRAVKAGDEVTLPYQDFGRSCSAWLRRLVLFYGRCAQVSSWKGFPTSCPIRTSPWIRTGSFPRGSVIVMSIPSLRVLPTTAWRLVGFYALLTIALQLLDAVVD</sequence>
<reference evidence="2" key="1">
    <citation type="submission" date="2023-08" db="EMBL/GenBank/DDBJ databases">
        <authorList>
            <person name="Chen Y."/>
            <person name="Shah S."/>
            <person name="Dougan E. K."/>
            <person name="Thang M."/>
            <person name="Chan C."/>
        </authorList>
    </citation>
    <scope>NUCLEOTIDE SEQUENCE</scope>
</reference>
<gene>
    <name evidence="2" type="ORF">EVOR1521_LOCUS3069</name>
</gene>
<dbReference type="Proteomes" id="UP001178507">
    <property type="component" value="Unassembled WGS sequence"/>
</dbReference>
<name>A0AA36MI92_9DINO</name>
<evidence type="ECO:0000259" key="1">
    <source>
        <dbReference type="Pfam" id="PF00856"/>
    </source>
</evidence>
<dbReference type="Pfam" id="PF00856">
    <property type="entry name" value="SET"/>
    <property type="match status" value="1"/>
</dbReference>
<comment type="caution">
    <text evidence="2">The sequence shown here is derived from an EMBL/GenBank/DDBJ whole genome shotgun (WGS) entry which is preliminary data.</text>
</comment>